<proteinExistence type="predicted"/>
<feature type="transmembrane region" description="Helical" evidence="1">
    <location>
        <begin position="58"/>
        <end position="79"/>
    </location>
</feature>
<comment type="caution">
    <text evidence="2">The sequence shown here is derived from an EMBL/GenBank/DDBJ whole genome shotgun (WGS) entry which is preliminary data.</text>
</comment>
<keyword evidence="1" id="KW-0472">Membrane</keyword>
<accession>A0ABS6NJG2</accession>
<dbReference type="Proteomes" id="UP000722165">
    <property type="component" value="Unassembled WGS sequence"/>
</dbReference>
<keyword evidence="1" id="KW-1133">Transmembrane helix</keyword>
<gene>
    <name evidence="2" type="ORF">KU392_00675</name>
</gene>
<keyword evidence="1" id="KW-0812">Transmembrane</keyword>
<name>A0ABS6NJG2_9BURK</name>
<evidence type="ECO:0000313" key="3">
    <source>
        <dbReference type="Proteomes" id="UP000722165"/>
    </source>
</evidence>
<keyword evidence="3" id="KW-1185">Reference proteome</keyword>
<sequence>MSLFIDALSVVALIIAVILFLHMMGGFFVGGSHKYDENGERVEVSATEMLWMRVKSGLTFLSIVGTGIVLMGSFIFLVMRGARIINRLF</sequence>
<dbReference type="RefSeq" id="WP_217734299.1">
    <property type="nucleotide sequence ID" value="NZ_JAHSPR010000001.1"/>
</dbReference>
<protein>
    <submittedName>
        <fullName evidence="2">Uncharacterized protein</fullName>
    </submittedName>
</protein>
<feature type="transmembrane region" description="Helical" evidence="1">
    <location>
        <begin position="7"/>
        <end position="29"/>
    </location>
</feature>
<reference evidence="2 3" key="1">
    <citation type="submission" date="2021-06" db="EMBL/GenBank/DDBJ databases">
        <authorList>
            <person name="Lu T."/>
            <person name="Wang Q."/>
            <person name="Han X."/>
        </authorList>
    </citation>
    <scope>NUCLEOTIDE SEQUENCE [LARGE SCALE GENOMIC DNA]</scope>
    <source>
        <strain evidence="2 3">LAM0050</strain>
    </source>
</reference>
<evidence type="ECO:0000313" key="2">
    <source>
        <dbReference type="EMBL" id="MBV4395767.1"/>
    </source>
</evidence>
<organism evidence="2 3">
    <name type="scientific">Advenella alkanexedens</name>
    <dbReference type="NCBI Taxonomy" id="1481665"/>
    <lineage>
        <taxon>Bacteria</taxon>
        <taxon>Pseudomonadati</taxon>
        <taxon>Pseudomonadota</taxon>
        <taxon>Betaproteobacteria</taxon>
        <taxon>Burkholderiales</taxon>
        <taxon>Alcaligenaceae</taxon>
    </lineage>
</organism>
<evidence type="ECO:0000256" key="1">
    <source>
        <dbReference type="SAM" id="Phobius"/>
    </source>
</evidence>
<dbReference type="EMBL" id="JAHSPR010000001">
    <property type="protein sequence ID" value="MBV4395767.1"/>
    <property type="molecule type" value="Genomic_DNA"/>
</dbReference>